<dbReference type="Proteomes" id="UP000215335">
    <property type="component" value="Unassembled WGS sequence"/>
</dbReference>
<dbReference type="InterPro" id="IPR003591">
    <property type="entry name" value="Leu-rich_rpt_typical-subtyp"/>
</dbReference>
<organism evidence="10 11">
    <name type="scientific">Trichomalopsis sarcophagae</name>
    <dbReference type="NCBI Taxonomy" id="543379"/>
    <lineage>
        <taxon>Eukaryota</taxon>
        <taxon>Metazoa</taxon>
        <taxon>Ecdysozoa</taxon>
        <taxon>Arthropoda</taxon>
        <taxon>Hexapoda</taxon>
        <taxon>Insecta</taxon>
        <taxon>Pterygota</taxon>
        <taxon>Neoptera</taxon>
        <taxon>Endopterygota</taxon>
        <taxon>Hymenoptera</taxon>
        <taxon>Apocrita</taxon>
        <taxon>Proctotrupomorpha</taxon>
        <taxon>Chalcidoidea</taxon>
        <taxon>Pteromalidae</taxon>
        <taxon>Pteromalinae</taxon>
        <taxon>Trichomalopsis</taxon>
    </lineage>
</organism>
<sequence length="1430" mass="161018">ATFDVPMSNATMSRRPAGPVRQHSLQQPPRRQQQIRRQRSTEDERNLQIYSTSNSLVSSRSNRFSTNNPNKHEHHHHQHHHHHHHNHVSTLERPKVRVAWSEHQSQKSKNDGGVEIVARQIPTGKSTSRPATGRASRGRCPLAEKATILYSRQELAERLRLAWRQREENKSNIDIFLAHNTVEERCESRMSSATPKLQVNDEYVEETRERVEEAIKDDANKVAKPLVERGEAREMDEHKFQTWFTSFESTQVTLLSEDPVDVEHDDQLAKAEENLETRVEDEKKEQDEPVVEKKSCISINCSDWNASIAINNKPSDPPYPSKEASPDFSQARLKRASYQSGLNKAFVGPIIPDKPPTPRISSRVNSFQQEPSQSRFRRTSSAPPQRRTQNPIVVSNRPIKSAPPVKRRSKGGKKRGLSTGCSKDGGQDDGEEGRSKGRGSADSESEMDENSPRDDKLICELRNKLPTTPIIKSSNGLSGVSFQQDSFDYDSPARLDQDSTPVSVTATATTTSSRTTSLQARFVALSRANVASSPDDTPLLTAATMTMSAWSKAEICPVAAPLLQLQPQKSFLQEPPVAQIETPLTDREKRCLAVPIGDIHDKKRKLVRCRSAVAAPRLGSVSYIFLHVGIAVSLDSQRLAGFFGLQTNYIEFFRLYSVFQRVGEAAVVRYEPDLSPAGNEDVARDVAAGGQRTHTRESSFEGHHDAHDANDGDEAGERQGRADGALLSDAQGKGMLAPVQKDVRQGSFRIVRYGLEARMSPSPVYDISECNLDNVPSSTYILCQVFRKETLLMQCNRLRSISGGGALKNLSLITVLDLHSNELNTLPSDIVHLISLKELYLQENSIQKLPNEIVHLKSLSILDASKNKLKCLPEAMGEMKNLASLDISHNKSLQKLPKSLGHAQQIKNLGIDGLKLSYPPEDVQSGGTIVIIAFLANECGIDYSPEDCTPETDAPNDANSRDVHALTHNKDNDVQEQRQTALLEVEENIKQQQEQELQMQNKLKINKQKLLKDLAHQQIQLEKEIEKVQQERDINRSRLLSYIYNAEKEADGVIEEFLHTSEKERQTQAELLDIEKREEMEILSRSYSEQSLHRTKDTLLAMKELLEEELLKEKMLAEYAAFRDCNAQSLLSLEVKSNDQLLKVMQDQEKSRQDLVTRLRQDEQLQKAVVAALLERSDARSWSIVQQVNLVQSQLAALTNIELERKKLEINQQINDIADRRVTLSAILVSLLKQQEERRQQLLETVQNIEQRRNISDSSRHDSLFWLLQYQNLIDARPQGLLETLDSALVRHVAMAGALHCLPFLWTLPSLLPDLDEDQLKSIGIKNESDRVAIMVAVENYLADKKLNSYEYCSPSAPPEEEPCTSSSEPEYIFHPSAPTECVVCMDLDCEVIFLPCGHLCCCAKCTEMISVECPMCRTSIERKIRVTRQ</sequence>
<dbReference type="InterPro" id="IPR050216">
    <property type="entry name" value="LRR_domain-containing"/>
</dbReference>
<protein>
    <recommendedName>
        <fullName evidence="9">RING-type domain-containing protein</fullName>
    </recommendedName>
</protein>
<keyword evidence="7" id="KW-0175">Coiled coil</keyword>
<feature type="region of interest" description="Disordered" evidence="8">
    <location>
        <begin position="679"/>
        <end position="719"/>
    </location>
</feature>
<feature type="compositionally biased region" description="Basic and acidic residues" evidence="8">
    <location>
        <begin position="432"/>
        <end position="441"/>
    </location>
</feature>
<evidence type="ECO:0000256" key="3">
    <source>
        <dbReference type="ARBA" id="ARBA00022737"/>
    </source>
</evidence>
<reference evidence="10 11" key="1">
    <citation type="journal article" date="2017" name="Curr. Biol.">
        <title>The Evolution of Venom by Co-option of Single-Copy Genes.</title>
        <authorList>
            <person name="Martinson E.O."/>
            <person name="Mrinalini"/>
            <person name="Kelkar Y.D."/>
            <person name="Chang C.H."/>
            <person name="Werren J.H."/>
        </authorList>
    </citation>
    <scope>NUCLEOTIDE SEQUENCE [LARGE SCALE GENOMIC DNA]</scope>
    <source>
        <strain evidence="10 11">Alberta</strain>
        <tissue evidence="10">Whole body</tissue>
    </source>
</reference>
<keyword evidence="11" id="KW-1185">Reference proteome</keyword>
<dbReference type="InterPro" id="IPR032675">
    <property type="entry name" value="LRR_dom_sf"/>
</dbReference>
<feature type="compositionally biased region" description="Basic residues" evidence="8">
    <location>
        <begin position="405"/>
        <end position="416"/>
    </location>
</feature>
<feature type="compositionally biased region" description="Basic residues" evidence="8">
    <location>
        <begin position="72"/>
        <end position="87"/>
    </location>
</feature>
<keyword evidence="5" id="KW-0862">Zinc</keyword>
<keyword evidence="2" id="KW-0479">Metal-binding</keyword>
<feature type="non-terminal residue" evidence="10">
    <location>
        <position position="1"/>
    </location>
</feature>
<feature type="region of interest" description="Disordered" evidence="8">
    <location>
        <begin position="1"/>
        <end position="91"/>
    </location>
</feature>
<dbReference type="FunFam" id="1.10.1170.10:FF:000002">
    <property type="entry name" value="Baculoviral IAP repeat containing 7"/>
    <property type="match status" value="1"/>
</dbReference>
<feature type="compositionally biased region" description="Basic and acidic residues" evidence="8">
    <location>
        <begin position="694"/>
        <end position="719"/>
    </location>
</feature>
<keyword evidence="3" id="KW-0677">Repeat</keyword>
<feature type="compositionally biased region" description="Polar residues" evidence="8">
    <location>
        <begin position="359"/>
        <end position="393"/>
    </location>
</feature>
<comment type="caution">
    <text evidence="10">The sequence shown here is derived from an EMBL/GenBank/DDBJ whole genome shotgun (WGS) entry which is preliminary data.</text>
</comment>
<dbReference type="SMART" id="SM00369">
    <property type="entry name" value="LRR_TYP"/>
    <property type="match status" value="3"/>
</dbReference>
<dbReference type="InterPro" id="IPR013083">
    <property type="entry name" value="Znf_RING/FYVE/PHD"/>
</dbReference>
<keyword evidence="4 6" id="KW-0863">Zinc-finger</keyword>
<evidence type="ECO:0000256" key="1">
    <source>
        <dbReference type="ARBA" id="ARBA00022614"/>
    </source>
</evidence>
<dbReference type="InterPro" id="IPR001611">
    <property type="entry name" value="Leu-rich_rpt"/>
</dbReference>
<evidence type="ECO:0000256" key="2">
    <source>
        <dbReference type="ARBA" id="ARBA00022723"/>
    </source>
</evidence>
<evidence type="ECO:0000256" key="8">
    <source>
        <dbReference type="SAM" id="MobiDB-lite"/>
    </source>
</evidence>
<proteinExistence type="predicted"/>
<evidence type="ECO:0000259" key="9">
    <source>
        <dbReference type="PROSITE" id="PS50089"/>
    </source>
</evidence>
<dbReference type="Gene3D" id="3.30.40.10">
    <property type="entry name" value="Zinc/RING finger domain, C3HC4 (zinc finger)"/>
    <property type="match status" value="1"/>
</dbReference>
<accession>A0A232F1G5</accession>
<dbReference type="Gene3D" id="3.80.10.10">
    <property type="entry name" value="Ribonuclease Inhibitor"/>
    <property type="match status" value="1"/>
</dbReference>
<evidence type="ECO:0000256" key="4">
    <source>
        <dbReference type="ARBA" id="ARBA00022771"/>
    </source>
</evidence>
<evidence type="ECO:0000313" key="11">
    <source>
        <dbReference type="Proteomes" id="UP000215335"/>
    </source>
</evidence>
<feature type="region of interest" description="Disordered" evidence="8">
    <location>
        <begin position="309"/>
        <end position="331"/>
    </location>
</feature>
<feature type="compositionally biased region" description="Low complexity" evidence="8">
    <location>
        <begin position="51"/>
        <end position="66"/>
    </location>
</feature>
<evidence type="ECO:0000313" key="10">
    <source>
        <dbReference type="EMBL" id="OXU24565.1"/>
    </source>
</evidence>
<dbReference type="Pfam" id="PF23598">
    <property type="entry name" value="LRR_14"/>
    <property type="match status" value="1"/>
</dbReference>
<dbReference type="SUPFAM" id="SSF57850">
    <property type="entry name" value="RING/U-box"/>
    <property type="match status" value="1"/>
</dbReference>
<evidence type="ECO:0000256" key="5">
    <source>
        <dbReference type="ARBA" id="ARBA00022833"/>
    </source>
</evidence>
<evidence type="ECO:0000256" key="7">
    <source>
        <dbReference type="SAM" id="Coils"/>
    </source>
</evidence>
<dbReference type="PROSITE" id="PS51450">
    <property type="entry name" value="LRR"/>
    <property type="match status" value="1"/>
</dbReference>
<dbReference type="OrthoDB" id="1711136at2759"/>
<evidence type="ECO:0000256" key="6">
    <source>
        <dbReference type="PROSITE-ProRule" id="PRU00175"/>
    </source>
</evidence>
<dbReference type="PROSITE" id="PS50089">
    <property type="entry name" value="ZF_RING_2"/>
    <property type="match status" value="1"/>
</dbReference>
<feature type="coiled-coil region" evidence="7">
    <location>
        <begin position="975"/>
        <end position="1031"/>
    </location>
</feature>
<feature type="region of interest" description="Disordered" evidence="8">
    <location>
        <begin position="346"/>
        <end position="454"/>
    </location>
</feature>
<dbReference type="STRING" id="543379.A0A232F1G5"/>
<dbReference type="GO" id="GO:0008270">
    <property type="term" value="F:zinc ion binding"/>
    <property type="evidence" value="ECO:0007669"/>
    <property type="project" value="UniProtKB-KW"/>
</dbReference>
<keyword evidence="1" id="KW-0433">Leucine-rich repeat</keyword>
<dbReference type="EMBL" id="NNAY01001263">
    <property type="protein sequence ID" value="OXU24565.1"/>
    <property type="molecule type" value="Genomic_DNA"/>
</dbReference>
<gene>
    <name evidence="10" type="ORF">TSAR_000775</name>
</gene>
<dbReference type="GO" id="GO:0005737">
    <property type="term" value="C:cytoplasm"/>
    <property type="evidence" value="ECO:0007669"/>
    <property type="project" value="TreeGrafter"/>
</dbReference>
<dbReference type="InterPro" id="IPR055414">
    <property type="entry name" value="LRR_R13L4/SHOC2-like"/>
</dbReference>
<dbReference type="SUPFAM" id="SSF52058">
    <property type="entry name" value="L domain-like"/>
    <property type="match status" value="1"/>
</dbReference>
<dbReference type="Pfam" id="PF13920">
    <property type="entry name" value="zf-C3HC4_3"/>
    <property type="match status" value="1"/>
</dbReference>
<feature type="domain" description="RING-type" evidence="9">
    <location>
        <begin position="1382"/>
        <end position="1418"/>
    </location>
</feature>
<dbReference type="CDD" id="cd16515">
    <property type="entry name" value="RING-HC_LRSAM1"/>
    <property type="match status" value="1"/>
</dbReference>
<dbReference type="PANTHER" id="PTHR48051">
    <property type="match status" value="1"/>
</dbReference>
<dbReference type="PANTHER" id="PTHR48051:SF54">
    <property type="entry name" value="LEUCINE-RICH REPEAT-CONTAINING PROTEIN"/>
    <property type="match status" value="1"/>
</dbReference>
<dbReference type="InterPro" id="IPR001841">
    <property type="entry name" value="Znf_RING"/>
</dbReference>
<feature type="coiled-coil region" evidence="7">
    <location>
        <begin position="1191"/>
        <end position="1252"/>
    </location>
</feature>
<name>A0A232F1G5_9HYME</name>